<dbReference type="PANTHER" id="PTHR47237:SF1">
    <property type="entry name" value="SLL0310 PROTEIN"/>
    <property type="match status" value="1"/>
</dbReference>
<dbReference type="PANTHER" id="PTHR47237">
    <property type="entry name" value="SLL0310 PROTEIN"/>
    <property type="match status" value="1"/>
</dbReference>
<dbReference type="CDD" id="cd04301">
    <property type="entry name" value="NAT_SF"/>
    <property type="match status" value="1"/>
</dbReference>
<dbReference type="Pfam" id="PF00583">
    <property type="entry name" value="Acetyltransf_1"/>
    <property type="match status" value="1"/>
</dbReference>
<dbReference type="GO" id="GO:0016747">
    <property type="term" value="F:acyltransferase activity, transferring groups other than amino-acyl groups"/>
    <property type="evidence" value="ECO:0007669"/>
    <property type="project" value="InterPro"/>
</dbReference>
<dbReference type="AlphaFoldDB" id="A0A087T406"/>
<organism evidence="2 3">
    <name type="scientific">Stegodyphus mimosarum</name>
    <name type="common">African social velvet spider</name>
    <dbReference type="NCBI Taxonomy" id="407821"/>
    <lineage>
        <taxon>Eukaryota</taxon>
        <taxon>Metazoa</taxon>
        <taxon>Ecdysozoa</taxon>
        <taxon>Arthropoda</taxon>
        <taxon>Chelicerata</taxon>
        <taxon>Arachnida</taxon>
        <taxon>Araneae</taxon>
        <taxon>Araneomorphae</taxon>
        <taxon>Entelegynae</taxon>
        <taxon>Eresoidea</taxon>
        <taxon>Eresidae</taxon>
        <taxon>Stegodyphus</taxon>
    </lineage>
</organism>
<dbReference type="PROSITE" id="PS51186">
    <property type="entry name" value="GNAT"/>
    <property type="match status" value="1"/>
</dbReference>
<keyword evidence="3" id="KW-1185">Reference proteome</keyword>
<feature type="domain" description="N-acetyltransferase" evidence="1">
    <location>
        <begin position="73"/>
        <end position="238"/>
    </location>
</feature>
<dbReference type="EMBL" id="KK113299">
    <property type="protein sequence ID" value="KFM59845.1"/>
    <property type="molecule type" value="Genomic_DNA"/>
</dbReference>
<dbReference type="Pfam" id="PF18014">
    <property type="entry name" value="Acetyltransf_18"/>
    <property type="match status" value="1"/>
</dbReference>
<name>A0A087T406_STEMI</name>
<dbReference type="InterPro" id="IPR016181">
    <property type="entry name" value="Acyl_CoA_acyltransferase"/>
</dbReference>
<dbReference type="Gene3D" id="3.40.630.90">
    <property type="match status" value="1"/>
</dbReference>
<dbReference type="STRING" id="407821.A0A087T406"/>
<evidence type="ECO:0000259" key="1">
    <source>
        <dbReference type="PROSITE" id="PS51186"/>
    </source>
</evidence>
<dbReference type="SUPFAM" id="SSF55729">
    <property type="entry name" value="Acyl-CoA N-acyltransferases (Nat)"/>
    <property type="match status" value="1"/>
</dbReference>
<dbReference type="OrthoDB" id="5771378at2759"/>
<dbReference type="OMA" id="KMSAKYD"/>
<reference evidence="2 3" key="1">
    <citation type="submission" date="2013-11" db="EMBL/GenBank/DDBJ databases">
        <title>Genome sequencing of Stegodyphus mimosarum.</title>
        <authorList>
            <person name="Bechsgaard J."/>
        </authorList>
    </citation>
    <scope>NUCLEOTIDE SEQUENCE [LARGE SCALE GENOMIC DNA]</scope>
</reference>
<feature type="non-terminal residue" evidence="2">
    <location>
        <position position="321"/>
    </location>
</feature>
<evidence type="ECO:0000313" key="3">
    <source>
        <dbReference type="Proteomes" id="UP000054359"/>
    </source>
</evidence>
<dbReference type="InterPro" id="IPR000182">
    <property type="entry name" value="GNAT_dom"/>
</dbReference>
<dbReference type="InterPro" id="IPR052729">
    <property type="entry name" value="Acyl/Acetyltrans_Enzymes"/>
</dbReference>
<dbReference type="Proteomes" id="UP000054359">
    <property type="component" value="Unassembled WGS sequence"/>
</dbReference>
<dbReference type="InterPro" id="IPR041496">
    <property type="entry name" value="YitH/HolE_GNAT"/>
</dbReference>
<evidence type="ECO:0000313" key="2">
    <source>
        <dbReference type="EMBL" id="KFM59845.1"/>
    </source>
</evidence>
<protein>
    <recommendedName>
        <fullName evidence="1">N-acetyltransferase domain-containing protein</fullName>
    </recommendedName>
</protein>
<dbReference type="Gene3D" id="3.40.630.30">
    <property type="match status" value="1"/>
</dbReference>
<accession>A0A087T406</accession>
<gene>
    <name evidence="2" type="ORF">X975_04358</name>
</gene>
<proteinExistence type="predicted"/>
<sequence>MMSQLRFLRKGRTILSTCLTDLFSKRFPSLSSTTFNITEWNFQNSTSYRFKQTEVTEEKKLSDIKKKTTDVKYEIRPMRKIDVPQGLDVWRETGMQEGTHSIYSWLKFDPHGFYVAVTNSGEVLGTCAAVINHDDLAFIGLYSVREKYRGLGIGSKIWNACLEHVGTRNLALNSAPGTLEMYRDKCAFPIVEDRWEILLNETDLNVSPANLSDQVPFGVRVQHCRESDLPLIYEFDFNLVGYKRDLVIKLTSQEQDTKTVVAIKDGECIGYGTIRKTCQGIGYVGPLYANDSSIAEVILRRLIVSAPEVKGLFIGTDSNNA</sequence>